<reference evidence="3" key="2">
    <citation type="submission" date="2016-04" db="EMBL/GenBank/DDBJ databases">
        <title>Complete Genome and Plasmid Sequences for Rhodococcus fascians D188 and Draft Sequences for Rhodococcus spp. Isolates PBTS 1 and PBTS 2.</title>
        <authorList>
            <person name="Stamer R."/>
            <person name="Vereecke D."/>
            <person name="Zhang Y."/>
            <person name="Schilkey F."/>
            <person name="Devitt N."/>
            <person name="Randall J."/>
        </authorList>
    </citation>
    <scope>NUCLEOTIDE SEQUENCE [LARGE SCALE GENOMIC DNA]</scope>
    <source>
        <strain evidence="3">PBTS2</strain>
    </source>
</reference>
<dbReference type="Pfam" id="PF20381">
    <property type="entry name" value="Rv1476"/>
    <property type="match status" value="1"/>
</dbReference>
<reference evidence="2 3" key="1">
    <citation type="journal article" date="2016" name="Genome Announc.">
        <title>Complete Genome and Plasmid Sequences for Rhodococcus fascians D188 and Draft Sequences for Rhodococcus Isolates PBTS 1 and PBTS 2.</title>
        <authorList>
            <person name="Stamler R.A."/>
            <person name="Vereecke D."/>
            <person name="Zhang Y."/>
            <person name="Schilkey F."/>
            <person name="Devitt N."/>
            <person name="Randall J.J."/>
        </authorList>
    </citation>
    <scope>NUCLEOTIDE SEQUENCE [LARGE SCALE GENOMIC DNA]</scope>
    <source>
        <strain evidence="2 3">PBTS2</strain>
    </source>
</reference>
<evidence type="ECO:0000256" key="1">
    <source>
        <dbReference type="SAM" id="Phobius"/>
    </source>
</evidence>
<feature type="transmembrane region" description="Helical" evidence="1">
    <location>
        <begin position="137"/>
        <end position="158"/>
    </location>
</feature>
<evidence type="ECO:0000313" key="2">
    <source>
        <dbReference type="EMBL" id="AMY25228.1"/>
    </source>
</evidence>
<evidence type="ECO:0008006" key="4">
    <source>
        <dbReference type="Google" id="ProtNLM"/>
    </source>
</evidence>
<dbReference type="EMBL" id="CP015220">
    <property type="protein sequence ID" value="AMY25228.1"/>
    <property type="molecule type" value="Genomic_DNA"/>
</dbReference>
<name>A0A143QR52_RHOFA</name>
<accession>A0A143QR52</accession>
<keyword evidence="1" id="KW-0812">Transmembrane</keyword>
<proteinExistence type="predicted"/>
<gene>
    <name evidence="2" type="ORF">A3Q41_03946</name>
</gene>
<dbReference type="PATRIC" id="fig|1653479.3.peg.4000"/>
<protein>
    <recommendedName>
        <fullName evidence="4">TPM domain-containing protein</fullName>
    </recommendedName>
</protein>
<keyword evidence="3" id="KW-1185">Reference proteome</keyword>
<evidence type="ECO:0000313" key="3">
    <source>
        <dbReference type="Proteomes" id="UP000076038"/>
    </source>
</evidence>
<dbReference type="KEGG" id="rhs:A3Q41_03946"/>
<keyword evidence="1" id="KW-0472">Membrane</keyword>
<dbReference type="InterPro" id="IPR046498">
    <property type="entry name" value="Rv1476-like"/>
</dbReference>
<organism evidence="2 3">
    <name type="scientific">Rhodococcoides fascians</name>
    <name type="common">Rhodococcus fascians</name>
    <dbReference type="NCBI Taxonomy" id="1828"/>
    <lineage>
        <taxon>Bacteria</taxon>
        <taxon>Bacillati</taxon>
        <taxon>Actinomycetota</taxon>
        <taxon>Actinomycetes</taxon>
        <taxon>Mycobacteriales</taxon>
        <taxon>Nocardiaceae</taxon>
        <taxon>Rhodococcoides</taxon>
    </lineage>
</organism>
<dbReference type="RefSeq" id="WP_032372454.1">
    <property type="nucleotide sequence ID" value="NZ_CP015220.1"/>
</dbReference>
<dbReference type="Proteomes" id="UP000076038">
    <property type="component" value="Chromosome"/>
</dbReference>
<keyword evidence="1" id="KW-1133">Transmembrane helix</keyword>
<accession>A0A260TIS6</accession>
<dbReference type="OrthoDB" id="4543462at2"/>
<dbReference type="GeneID" id="93554105"/>
<dbReference type="AlphaFoldDB" id="A0A143QR52"/>
<sequence length="180" mass="18734">MTEPIHAVSPLATDIPAGLDVDSIVATVRESGVSAPAAEQDGLTAAVNRAEDHGIDLSIVIVPDEPRHDSQLRDLATAVGAREGGTVLVLSPGQVGTFSDSISRVTLEAGQDRTYTGNHVVAADNFVDTLVEDQTPWGLLTGGLVVIVAAVAALTAAVKVRRYRARSATADPHEAQPVER</sequence>